<dbReference type="Gene3D" id="6.10.250.330">
    <property type="match status" value="1"/>
</dbReference>
<dbReference type="InterPro" id="IPR006442">
    <property type="entry name" value="Antitoxin_Phd/YefM"/>
</dbReference>
<comment type="similarity">
    <text evidence="1 2">Belongs to the phD/YefM antitoxin family.</text>
</comment>
<dbReference type="NCBIfam" id="TIGR01552">
    <property type="entry name" value="phd_fam"/>
    <property type="match status" value="1"/>
</dbReference>
<dbReference type="AlphaFoldDB" id="A0A0X8FFP8"/>
<comment type="function">
    <text evidence="2">Antitoxin component of a type II toxin-antitoxin (TA) system.</text>
</comment>
<proteinExistence type="inferred from homology"/>
<reference evidence="4 5" key="1">
    <citation type="submission" date="2020-12" db="EMBL/GenBank/DDBJ databases">
        <title>FDA dAtabase for Regulatory Grade micrObial Sequences (FDA-ARGOS): Supporting development and validation of Infectious Disease Dx tests.</title>
        <authorList>
            <person name="Sproer C."/>
            <person name="Gronow S."/>
            <person name="Severitt S."/>
            <person name="Schroder I."/>
            <person name="Tallon L."/>
            <person name="Sadzewicz L."/>
            <person name="Zhao X."/>
            <person name="Boylan J."/>
            <person name="Ott S."/>
            <person name="Bowen H."/>
            <person name="Vavikolanu K."/>
            <person name="Mehta A."/>
            <person name="Aluvathingal J."/>
            <person name="Nadendla S."/>
            <person name="Lowell S."/>
            <person name="Myers T."/>
            <person name="Yan Y."/>
            <person name="Sichtig H."/>
        </authorList>
    </citation>
    <scope>NUCLEOTIDE SEQUENCE [LARGE SCALE GENOMIC DNA]</scope>
    <source>
        <strain evidence="4 5">FDAARGOS_911</strain>
    </source>
</reference>
<gene>
    <name evidence="4" type="ORF">I6G68_01745</name>
    <name evidence="3" type="ORF">ODY43_03115</name>
</gene>
<dbReference type="Proteomes" id="UP000594771">
    <property type="component" value="Chromosome"/>
</dbReference>
<dbReference type="Gene3D" id="3.40.1620.10">
    <property type="entry name" value="YefM-like domain"/>
    <property type="match status" value="1"/>
</dbReference>
<organism evidence="4 5">
    <name type="scientific">Aerococcus urinae</name>
    <dbReference type="NCBI Taxonomy" id="1376"/>
    <lineage>
        <taxon>Bacteria</taxon>
        <taxon>Bacillati</taxon>
        <taxon>Bacillota</taxon>
        <taxon>Bacilli</taxon>
        <taxon>Lactobacillales</taxon>
        <taxon>Aerococcaceae</taxon>
        <taxon>Aerococcus</taxon>
    </lineage>
</organism>
<dbReference type="Proteomes" id="UP001069145">
    <property type="component" value="Unassembled WGS sequence"/>
</dbReference>
<dbReference type="PANTHER" id="PTHR33713:SF6">
    <property type="entry name" value="ANTITOXIN YEFM"/>
    <property type="match status" value="1"/>
</dbReference>
<keyword evidence="6" id="KW-1185">Reference proteome</keyword>
<evidence type="ECO:0000313" key="5">
    <source>
        <dbReference type="Proteomes" id="UP000594771"/>
    </source>
</evidence>
<evidence type="ECO:0000313" key="6">
    <source>
        <dbReference type="Proteomes" id="UP001069145"/>
    </source>
</evidence>
<dbReference type="SUPFAM" id="SSF143120">
    <property type="entry name" value="YefM-like"/>
    <property type="match status" value="1"/>
</dbReference>
<accession>A0A0X8FFP8</accession>
<evidence type="ECO:0000256" key="1">
    <source>
        <dbReference type="ARBA" id="ARBA00009981"/>
    </source>
</evidence>
<dbReference type="EMBL" id="CP065662">
    <property type="protein sequence ID" value="QPS01823.1"/>
    <property type="molecule type" value="Genomic_DNA"/>
</dbReference>
<dbReference type="EMBL" id="JAOTML010000002">
    <property type="protein sequence ID" value="MCY3052970.1"/>
    <property type="molecule type" value="Genomic_DNA"/>
</dbReference>
<protein>
    <recommendedName>
        <fullName evidence="2">Antitoxin</fullName>
    </recommendedName>
</protein>
<dbReference type="RefSeq" id="WP_060778902.1">
    <property type="nucleotide sequence ID" value="NZ_CAJHLF010000004.1"/>
</dbReference>
<dbReference type="OrthoDB" id="9802003at2"/>
<dbReference type="KEGG" id="aun:AWM73_08265"/>
<dbReference type="Pfam" id="PF02604">
    <property type="entry name" value="PhdYeFM_antitox"/>
    <property type="match status" value="1"/>
</dbReference>
<evidence type="ECO:0000256" key="2">
    <source>
        <dbReference type="RuleBase" id="RU362080"/>
    </source>
</evidence>
<evidence type="ECO:0000313" key="4">
    <source>
        <dbReference type="EMBL" id="QPS01823.1"/>
    </source>
</evidence>
<reference evidence="3" key="2">
    <citation type="submission" date="2022-09" db="EMBL/GenBank/DDBJ databases">
        <title>Aerococcus urinae taxonomy study.</title>
        <authorList>
            <person name="Christensen J."/>
            <person name="Senneby E."/>
        </authorList>
    </citation>
    <scope>NUCLEOTIDE SEQUENCE</scope>
    <source>
        <strain evidence="3">NLD-066-U95</strain>
    </source>
</reference>
<dbReference type="InterPro" id="IPR051405">
    <property type="entry name" value="phD/YefM_antitoxin"/>
</dbReference>
<dbReference type="PANTHER" id="PTHR33713">
    <property type="entry name" value="ANTITOXIN YAFN-RELATED"/>
    <property type="match status" value="1"/>
</dbReference>
<dbReference type="GeneID" id="35768288"/>
<sequence>MEITNYSDFRQNMKKYMDVINEDSVEYTVTSQNGNDVVVMAKSDFDSLMETYHLLSSRANRENLYQAMEELDQGDYEVEEI</sequence>
<name>A0A0X8FFP8_9LACT</name>
<evidence type="ECO:0000313" key="3">
    <source>
        <dbReference type="EMBL" id="MCY3052970.1"/>
    </source>
</evidence>
<dbReference type="InterPro" id="IPR036165">
    <property type="entry name" value="YefM-like_sf"/>
</dbReference>